<reference evidence="1 2" key="1">
    <citation type="submission" date="2018-12" db="EMBL/GenBank/DDBJ databases">
        <authorList>
            <person name="Feng G."/>
            <person name="Zhu H."/>
        </authorList>
    </citation>
    <scope>NUCLEOTIDE SEQUENCE [LARGE SCALE GENOMIC DNA]</scope>
    <source>
        <strain evidence="1 2">LMG 26000</strain>
    </source>
</reference>
<comment type="caution">
    <text evidence="1">The sequence shown here is derived from an EMBL/GenBank/DDBJ whole genome shotgun (WGS) entry which is preliminary data.</text>
</comment>
<dbReference type="Proteomes" id="UP000270291">
    <property type="component" value="Unassembled WGS sequence"/>
</dbReference>
<keyword evidence="2" id="KW-1185">Reference proteome</keyword>
<gene>
    <name evidence="1" type="ORF">EI293_10310</name>
</gene>
<proteinExistence type="predicted"/>
<evidence type="ECO:0000313" key="1">
    <source>
        <dbReference type="EMBL" id="RSK43295.1"/>
    </source>
</evidence>
<dbReference type="AlphaFoldDB" id="A0A428KA82"/>
<dbReference type="EMBL" id="RWIU01000003">
    <property type="protein sequence ID" value="RSK43295.1"/>
    <property type="molecule type" value="Genomic_DNA"/>
</dbReference>
<sequence length="534" mass="62907">MLSENLLLLQEDICLGSTLNNTDVRGAYSPMQFVLRLRNDVRDALKSDFYPEKIQALSTSIHENIHWWQHVGSNFGFLYSLCYPAFAHMSKHLLSKLVDQDLAYKSILKFDKTYYEKYGVADIFDINLIVNNYYDLEYAKLFAIDNKNIKYIYDDKRYFLNIGHCYHIFWSSNISVVADTIDPQYSFLPKINDWVKEFVRLTDEKIDGFYVESPVHMSLTGVKAIYEGQAIFNQVQYLAKALNEKLMYVECENIGMLHGVYVEAFEIYLKTTNIARPVFVLDIKISLFLLVCDLSINPSNGFPLEIYDYEDFIIKNDPGMRFMQLCHTIAEKPDFFLDKIKLHSKEEYIELSKELSESIGCICPYESIAVVLKWGENESVMQVLREEEKFNYLNENLSIRLMFSKYYRFQEDKQKYPNVFCWFGYHGASNNDEVFGIVDYIRKKHHALFIDDYDGEIKPVVFDGQEEEDIWDTFNDFYMYNVLYDIILKWVSQEGDFKFDYTWLASSRADNIVNIVKKDFEKNFNISMDDVKIV</sequence>
<accession>A0A428KA82</accession>
<organism evidence="1 2">
    <name type="scientific">Hymenobacter perfusus</name>
    <dbReference type="NCBI Taxonomy" id="1236770"/>
    <lineage>
        <taxon>Bacteria</taxon>
        <taxon>Pseudomonadati</taxon>
        <taxon>Bacteroidota</taxon>
        <taxon>Cytophagia</taxon>
        <taxon>Cytophagales</taxon>
        <taxon>Hymenobacteraceae</taxon>
        <taxon>Hymenobacter</taxon>
    </lineage>
</organism>
<dbReference type="OrthoDB" id="9149606at2"/>
<dbReference type="RefSeq" id="WP_125437299.1">
    <property type="nucleotide sequence ID" value="NZ_RWIU01000003.1"/>
</dbReference>
<evidence type="ECO:0000313" key="2">
    <source>
        <dbReference type="Proteomes" id="UP000270291"/>
    </source>
</evidence>
<protein>
    <submittedName>
        <fullName evidence="1">Uncharacterized protein</fullName>
    </submittedName>
</protein>
<name>A0A428KA82_9BACT</name>